<name>A0AAP2CHU8_9BACT</name>
<dbReference type="RefSeq" id="WP_213945839.1">
    <property type="nucleotide sequence ID" value="NZ_JAHCMY010000007.1"/>
</dbReference>
<accession>A0AAP2CHU8</accession>
<reference evidence="1 2" key="1">
    <citation type="submission" date="2021-05" db="EMBL/GenBank/DDBJ databases">
        <authorList>
            <person name="Zhang Z.D."/>
            <person name="Osman G."/>
        </authorList>
    </citation>
    <scope>NUCLEOTIDE SEQUENCE [LARGE SCALE GENOMIC DNA]</scope>
    <source>
        <strain evidence="1 2">KCTC 32217</strain>
    </source>
</reference>
<organism evidence="1 2">
    <name type="scientific">Litoribacter ruber</name>
    <dbReference type="NCBI Taxonomy" id="702568"/>
    <lineage>
        <taxon>Bacteria</taxon>
        <taxon>Pseudomonadati</taxon>
        <taxon>Bacteroidota</taxon>
        <taxon>Cytophagia</taxon>
        <taxon>Cytophagales</taxon>
        <taxon>Cyclobacteriaceae</taxon>
        <taxon>Litoribacter</taxon>
    </lineage>
</organism>
<dbReference type="Proteomes" id="UP001319104">
    <property type="component" value="Unassembled WGS sequence"/>
</dbReference>
<protein>
    <submittedName>
        <fullName evidence="1">Uncharacterized protein</fullName>
    </submittedName>
</protein>
<proteinExistence type="predicted"/>
<gene>
    <name evidence="1" type="ORF">KI659_13265</name>
</gene>
<keyword evidence="2" id="KW-1185">Reference proteome</keyword>
<evidence type="ECO:0000313" key="1">
    <source>
        <dbReference type="EMBL" id="MBS9524983.1"/>
    </source>
</evidence>
<evidence type="ECO:0000313" key="2">
    <source>
        <dbReference type="Proteomes" id="UP001319104"/>
    </source>
</evidence>
<sequence length="187" mass="21036">MKNLNIDWLLKSSTALLFLFLLNGPLMAQSGRNHIAIGLEAGPSLGFGAEDFPYHLGLPVKAYLGTGQHGQWMFRTGGHLFPVSSQNLHESVRRAYRYIVPLALGYRYNLENWYAEGSLGLGLSTFVQVPTDAQFQRQAWTSRELNYGVEFGYQLEHFDLGVSLNNNGPIPHNTMFLGLKAMYKIRL</sequence>
<dbReference type="EMBL" id="JAHCMY010000007">
    <property type="protein sequence ID" value="MBS9524983.1"/>
    <property type="molecule type" value="Genomic_DNA"/>
</dbReference>
<comment type="caution">
    <text evidence="1">The sequence shown here is derived from an EMBL/GenBank/DDBJ whole genome shotgun (WGS) entry which is preliminary data.</text>
</comment>
<dbReference type="AlphaFoldDB" id="A0AAP2CHU8"/>